<evidence type="ECO:0000256" key="5">
    <source>
        <dbReference type="ARBA" id="ARBA00023163"/>
    </source>
</evidence>
<dbReference type="InterPro" id="IPR051446">
    <property type="entry name" value="HTH_trans_reg/aminotransferase"/>
</dbReference>
<organism evidence="7 8">
    <name type="scientific">Flagellimonas pacifica</name>
    <dbReference type="NCBI Taxonomy" id="1247520"/>
    <lineage>
        <taxon>Bacteria</taxon>
        <taxon>Pseudomonadati</taxon>
        <taxon>Bacteroidota</taxon>
        <taxon>Flavobacteriia</taxon>
        <taxon>Flavobacteriales</taxon>
        <taxon>Flavobacteriaceae</taxon>
        <taxon>Flagellimonas</taxon>
    </lineage>
</organism>
<dbReference type="CDD" id="cd07377">
    <property type="entry name" value="WHTH_GntR"/>
    <property type="match status" value="1"/>
</dbReference>
<dbReference type="InterPro" id="IPR015421">
    <property type="entry name" value="PyrdxlP-dep_Trfase_major"/>
</dbReference>
<evidence type="ECO:0000256" key="4">
    <source>
        <dbReference type="ARBA" id="ARBA00023125"/>
    </source>
</evidence>
<proteinExistence type="inferred from homology"/>
<dbReference type="InterPro" id="IPR036390">
    <property type="entry name" value="WH_DNA-bd_sf"/>
</dbReference>
<dbReference type="PANTHER" id="PTHR46577:SF1">
    <property type="entry name" value="HTH-TYPE TRANSCRIPTIONAL REGULATORY PROTEIN GABR"/>
    <property type="match status" value="1"/>
</dbReference>
<keyword evidence="3" id="KW-0805">Transcription regulation</keyword>
<comment type="similarity">
    <text evidence="1">In the C-terminal section; belongs to the class-I pyridoxal-phosphate-dependent aminotransferase family.</text>
</comment>
<evidence type="ECO:0000256" key="1">
    <source>
        <dbReference type="ARBA" id="ARBA00005384"/>
    </source>
</evidence>
<reference evidence="8" key="1">
    <citation type="submission" date="2017-09" db="EMBL/GenBank/DDBJ databases">
        <authorList>
            <person name="Varghese N."/>
            <person name="Submissions S."/>
        </authorList>
    </citation>
    <scope>NUCLEOTIDE SEQUENCE [LARGE SCALE GENOMIC DNA]</scope>
    <source>
        <strain evidence="8">DSM 25885</strain>
    </source>
</reference>
<evidence type="ECO:0000313" key="8">
    <source>
        <dbReference type="Proteomes" id="UP000219048"/>
    </source>
</evidence>
<sequence>MFFYLSHTNFFFQYISILKTKLNSLLISHGFNLNNGEQSLYMRLSNAFKSAIKKKKLVKGYQLPPTRLLAQDMGLSRSTVIKAYEILCWENYVYAVQGSGYYVNDIKGKKIKYSLRTQKRTTKYPEISERAVHFSSSVTIMNRGDNKGIAFRPGLPPLDVFPVKQWQNLTNNYWRDIRYSDMSYRHTLGLDCLRKNIANYLKLYRNIQCDSSQIIIVTGSLHSLSIIGDLLLDKKDEVIVENPTYANALAVFKSLKAKIIPAEIDSEGLSLDSLGHVKLKRGKLIFTTPSNQYPTGVQMSLKRRLELLDWAEENNMIIVEDDYDNEFSNWESPITSIFGLDNGNRVFYQGTFNKILHPSIRLGYLIVPPHYVDSIKAMFEQSFRFISPVTQRVMSDFIEKDYLNQHLRKVVQVVNERKQFFVDQFQNVFDDSFEIQPANQGLHLMAKLPDDVCDIEISKMLIEEEIISFPYSKYFIKKRKKKEKGLVMGFSSVSKPIIKQKLEKMSRVFYEHQTNLNF</sequence>
<dbReference type="InterPro" id="IPR004839">
    <property type="entry name" value="Aminotransferase_I/II_large"/>
</dbReference>
<dbReference type="Gene3D" id="1.10.10.10">
    <property type="entry name" value="Winged helix-like DNA-binding domain superfamily/Winged helix DNA-binding domain"/>
    <property type="match status" value="1"/>
</dbReference>
<dbReference type="Pfam" id="PF00392">
    <property type="entry name" value="GntR"/>
    <property type="match status" value="1"/>
</dbReference>
<accession>A0A285N067</accession>
<name>A0A285N067_9FLAO</name>
<dbReference type="CDD" id="cd00609">
    <property type="entry name" value="AAT_like"/>
    <property type="match status" value="1"/>
</dbReference>
<dbReference type="PANTHER" id="PTHR46577">
    <property type="entry name" value="HTH-TYPE TRANSCRIPTIONAL REGULATORY PROTEIN GABR"/>
    <property type="match status" value="1"/>
</dbReference>
<dbReference type="GO" id="GO:0003677">
    <property type="term" value="F:DNA binding"/>
    <property type="evidence" value="ECO:0007669"/>
    <property type="project" value="UniProtKB-KW"/>
</dbReference>
<keyword evidence="8" id="KW-1185">Reference proteome</keyword>
<evidence type="ECO:0000313" key="7">
    <source>
        <dbReference type="EMBL" id="SNZ01151.1"/>
    </source>
</evidence>
<dbReference type="Proteomes" id="UP000219048">
    <property type="component" value="Unassembled WGS sequence"/>
</dbReference>
<keyword evidence="2" id="KW-0663">Pyridoxal phosphate</keyword>
<dbReference type="PROSITE" id="PS50949">
    <property type="entry name" value="HTH_GNTR"/>
    <property type="match status" value="1"/>
</dbReference>
<feature type="domain" description="HTH gntR-type" evidence="6">
    <location>
        <begin position="38"/>
        <end position="106"/>
    </location>
</feature>
<dbReference type="GO" id="GO:0030170">
    <property type="term" value="F:pyridoxal phosphate binding"/>
    <property type="evidence" value="ECO:0007669"/>
    <property type="project" value="InterPro"/>
</dbReference>
<dbReference type="Pfam" id="PF00155">
    <property type="entry name" value="Aminotran_1_2"/>
    <property type="match status" value="1"/>
</dbReference>
<protein>
    <submittedName>
        <fullName evidence="7">Transcriptional regulator, GntR family</fullName>
    </submittedName>
</protein>
<dbReference type="GO" id="GO:0003700">
    <property type="term" value="F:DNA-binding transcription factor activity"/>
    <property type="evidence" value="ECO:0007669"/>
    <property type="project" value="InterPro"/>
</dbReference>
<keyword evidence="5" id="KW-0804">Transcription</keyword>
<dbReference type="SUPFAM" id="SSF53383">
    <property type="entry name" value="PLP-dependent transferases"/>
    <property type="match status" value="1"/>
</dbReference>
<evidence type="ECO:0000256" key="3">
    <source>
        <dbReference type="ARBA" id="ARBA00023015"/>
    </source>
</evidence>
<dbReference type="AlphaFoldDB" id="A0A285N067"/>
<evidence type="ECO:0000259" key="6">
    <source>
        <dbReference type="PROSITE" id="PS50949"/>
    </source>
</evidence>
<dbReference type="InterPro" id="IPR000524">
    <property type="entry name" value="Tscrpt_reg_HTH_GntR"/>
</dbReference>
<dbReference type="OrthoDB" id="594134at2"/>
<gene>
    <name evidence="7" type="ORF">SAMN06265377_2983</name>
</gene>
<dbReference type="SMART" id="SM00345">
    <property type="entry name" value="HTH_GNTR"/>
    <property type="match status" value="1"/>
</dbReference>
<dbReference type="InterPro" id="IPR036388">
    <property type="entry name" value="WH-like_DNA-bd_sf"/>
</dbReference>
<evidence type="ECO:0000256" key="2">
    <source>
        <dbReference type="ARBA" id="ARBA00022898"/>
    </source>
</evidence>
<keyword evidence="4" id="KW-0238">DNA-binding</keyword>
<dbReference type="EMBL" id="OBEH01000004">
    <property type="protein sequence ID" value="SNZ01151.1"/>
    <property type="molecule type" value="Genomic_DNA"/>
</dbReference>
<dbReference type="InterPro" id="IPR015424">
    <property type="entry name" value="PyrdxlP-dep_Trfase"/>
</dbReference>
<dbReference type="Gene3D" id="3.40.640.10">
    <property type="entry name" value="Type I PLP-dependent aspartate aminotransferase-like (Major domain)"/>
    <property type="match status" value="1"/>
</dbReference>
<dbReference type="SUPFAM" id="SSF46785">
    <property type="entry name" value="Winged helix' DNA-binding domain"/>
    <property type="match status" value="1"/>
</dbReference>